<organism evidence="1 2">
    <name type="scientific">Sinorhizobium fredii (strain HH103)</name>
    <dbReference type="NCBI Taxonomy" id="1117943"/>
    <lineage>
        <taxon>Bacteria</taxon>
        <taxon>Pseudomonadati</taxon>
        <taxon>Pseudomonadota</taxon>
        <taxon>Alphaproteobacteria</taxon>
        <taxon>Hyphomicrobiales</taxon>
        <taxon>Rhizobiaceae</taxon>
        <taxon>Sinorhizobium/Ensifer group</taxon>
        <taxon>Sinorhizobium</taxon>
    </lineage>
</organism>
<dbReference type="HOGENOM" id="CLU_3358043_0_0_5"/>
<dbReference type="AlphaFoldDB" id="G9AAC7"/>
<accession>G9AAC7</accession>
<reference evidence="1 2" key="1">
    <citation type="journal article" date="2012" name="J. Bacteriol.">
        <title>Genome sequence of the soybean symbiont Sinorhizobium fredii HH103.</title>
        <authorList>
            <person name="Weidner S."/>
            <person name="Becker A."/>
            <person name="Bonilla I."/>
            <person name="Jaenicke S."/>
            <person name="Lloret J."/>
            <person name="Margaret I."/>
            <person name="Puhler A."/>
            <person name="Ruiz-Sainz J.E."/>
            <person name="Schneiker-Bekel S."/>
            <person name="Szczepanowski R."/>
            <person name="Vinardell J.M."/>
            <person name="Zehner S."/>
            <person name="Gottfert M."/>
        </authorList>
    </citation>
    <scope>NUCLEOTIDE SEQUENCE [LARGE SCALE GENOMIC DNA]</scope>
    <source>
        <strain evidence="1 2">HH103</strain>
    </source>
</reference>
<name>G9AAC7_SINF1</name>
<protein>
    <submittedName>
        <fullName evidence="1">Uncharacterized protein</fullName>
    </submittedName>
</protein>
<dbReference type="KEGG" id="sfh:SFHH103_02536"/>
<proteinExistence type="predicted"/>
<sequence>MMPIVSDLIQKVIGQTPGYQPATLQVHGLDRQHHAS</sequence>
<evidence type="ECO:0000313" key="1">
    <source>
        <dbReference type="EMBL" id="CCE97031.1"/>
    </source>
</evidence>
<gene>
    <name evidence="1" type="ordered locus">SFHH103_02536</name>
</gene>
<evidence type="ECO:0000313" key="2">
    <source>
        <dbReference type="Proteomes" id="UP000007735"/>
    </source>
</evidence>
<dbReference type="Proteomes" id="UP000007735">
    <property type="component" value="Chromosome"/>
</dbReference>
<dbReference type="EMBL" id="HE616890">
    <property type="protein sequence ID" value="CCE97031.1"/>
    <property type="molecule type" value="Genomic_DNA"/>
</dbReference>